<dbReference type="Gene3D" id="2.40.128.140">
    <property type="entry name" value="Outer membrane protein"/>
    <property type="match status" value="1"/>
</dbReference>
<accession>A0AAW9RGC6</accession>
<organism evidence="2 3">
    <name type="scientific">Elongatibacter sediminis</name>
    <dbReference type="NCBI Taxonomy" id="3119006"/>
    <lineage>
        <taxon>Bacteria</taxon>
        <taxon>Pseudomonadati</taxon>
        <taxon>Pseudomonadota</taxon>
        <taxon>Gammaproteobacteria</taxon>
        <taxon>Chromatiales</taxon>
        <taxon>Wenzhouxiangellaceae</taxon>
        <taxon>Elongatibacter</taxon>
    </lineage>
</organism>
<dbReference type="Proteomes" id="UP001359886">
    <property type="component" value="Unassembled WGS sequence"/>
</dbReference>
<keyword evidence="3" id="KW-1185">Reference proteome</keyword>
<dbReference type="RefSeq" id="WP_354696641.1">
    <property type="nucleotide sequence ID" value="NZ_JAZHOG010000013.1"/>
</dbReference>
<name>A0AAW9RGC6_9GAMM</name>
<feature type="chain" id="PRO_5043364923" evidence="1">
    <location>
        <begin position="22"/>
        <end position="334"/>
    </location>
</feature>
<dbReference type="EMBL" id="JAZHOG010000013">
    <property type="protein sequence ID" value="MEJ8569318.1"/>
    <property type="molecule type" value="Genomic_DNA"/>
</dbReference>
<dbReference type="InterPro" id="IPR037107">
    <property type="entry name" value="Put_OMP_sf"/>
</dbReference>
<dbReference type="AlphaFoldDB" id="A0AAW9RGC6"/>
<gene>
    <name evidence="2" type="ORF">V3330_16960</name>
</gene>
<feature type="signal peptide" evidence="1">
    <location>
        <begin position="1"/>
        <end position="21"/>
    </location>
</feature>
<dbReference type="Pfam" id="PF09982">
    <property type="entry name" value="LpxR"/>
    <property type="match status" value="1"/>
</dbReference>
<protein>
    <submittedName>
        <fullName evidence="2">Lipid A deacylase LpxR family protein</fullName>
    </submittedName>
</protein>
<dbReference type="InterPro" id="IPR018707">
    <property type="entry name" value="LpxR"/>
</dbReference>
<sequence>MRRPRHLSALCLLVVAGVCQAATDSAFTLTVENDKFTGSDNNYTNGVGLSWSSGDIASYEEGSLPRRWAELWDFLPRVANEDFRTYASWTLGQEMYSPDDITLANPPLDDQPYAGVLFVDNTFHVRRNRWGHTWNVRLGVVGPASQADNIQTWVHDLIDTDEPRGWDTQLPNELLLNLDYSAGYVWRTGEVGKSFTWRLIPNGSVSLGNYFTGVSAGLHAEIGWNLSDALGMSTLRHGISTATTIGAGPQDHWSISFFAGGTAFGIAHYLPLDGTLFRDSRSVDSKKLVGLITAGMSIRRGPFVLSLAQTYFSKSFETEREGAEFGSLSLSWYF</sequence>
<proteinExistence type="predicted"/>
<evidence type="ECO:0000313" key="3">
    <source>
        <dbReference type="Proteomes" id="UP001359886"/>
    </source>
</evidence>
<evidence type="ECO:0000256" key="1">
    <source>
        <dbReference type="SAM" id="SignalP"/>
    </source>
</evidence>
<keyword evidence="1" id="KW-0732">Signal</keyword>
<comment type="caution">
    <text evidence="2">The sequence shown here is derived from an EMBL/GenBank/DDBJ whole genome shotgun (WGS) entry which is preliminary data.</text>
</comment>
<reference evidence="2 3" key="1">
    <citation type="submission" date="2024-02" db="EMBL/GenBank/DDBJ databases">
        <title>A novel Wenzhouxiangellaceae bacterium, isolated from coastal sediments.</title>
        <authorList>
            <person name="Du Z.-J."/>
            <person name="Ye Y.-Q."/>
            <person name="Zhang X.-Y."/>
        </authorList>
    </citation>
    <scope>NUCLEOTIDE SEQUENCE [LARGE SCALE GENOMIC DNA]</scope>
    <source>
        <strain evidence="2 3">CH-27</strain>
    </source>
</reference>
<evidence type="ECO:0000313" key="2">
    <source>
        <dbReference type="EMBL" id="MEJ8569318.1"/>
    </source>
</evidence>